<dbReference type="EMBL" id="LRGB01002401">
    <property type="protein sequence ID" value="KZS07767.1"/>
    <property type="molecule type" value="Genomic_DNA"/>
</dbReference>
<accession>A0A164QHX0</accession>
<dbReference type="AlphaFoldDB" id="A0A164QHX0"/>
<name>A0A164QHX0_9CRUS</name>
<sequence>MEIYIAADGRVLSYILDPNFEKYLPIIPSEVSFKLQLTLFLVGCLFAAC</sequence>
<evidence type="ECO:0000313" key="2">
    <source>
        <dbReference type="Proteomes" id="UP000076858"/>
    </source>
</evidence>
<proteinExistence type="predicted"/>
<organism evidence="1 2">
    <name type="scientific">Daphnia magna</name>
    <dbReference type="NCBI Taxonomy" id="35525"/>
    <lineage>
        <taxon>Eukaryota</taxon>
        <taxon>Metazoa</taxon>
        <taxon>Ecdysozoa</taxon>
        <taxon>Arthropoda</taxon>
        <taxon>Crustacea</taxon>
        <taxon>Branchiopoda</taxon>
        <taxon>Diplostraca</taxon>
        <taxon>Cladocera</taxon>
        <taxon>Anomopoda</taxon>
        <taxon>Daphniidae</taxon>
        <taxon>Daphnia</taxon>
    </lineage>
</organism>
<keyword evidence="2" id="KW-1185">Reference proteome</keyword>
<evidence type="ECO:0000313" key="1">
    <source>
        <dbReference type="EMBL" id="KZS07767.1"/>
    </source>
</evidence>
<gene>
    <name evidence="1" type="ORF">APZ42_028445</name>
</gene>
<dbReference type="Proteomes" id="UP000076858">
    <property type="component" value="Unassembled WGS sequence"/>
</dbReference>
<comment type="caution">
    <text evidence="1">The sequence shown here is derived from an EMBL/GenBank/DDBJ whole genome shotgun (WGS) entry which is preliminary data.</text>
</comment>
<reference evidence="1 2" key="1">
    <citation type="submission" date="2016-03" db="EMBL/GenBank/DDBJ databases">
        <title>EvidentialGene: Evidence-directed Construction of Genes on Genomes.</title>
        <authorList>
            <person name="Gilbert D.G."/>
            <person name="Choi J.-H."/>
            <person name="Mockaitis K."/>
            <person name="Colbourne J."/>
            <person name="Pfrender M."/>
        </authorList>
    </citation>
    <scope>NUCLEOTIDE SEQUENCE [LARGE SCALE GENOMIC DNA]</scope>
    <source>
        <strain evidence="1 2">Xinb3</strain>
        <tissue evidence="1">Complete organism</tissue>
    </source>
</reference>
<protein>
    <submittedName>
        <fullName evidence="1">Shifted protein</fullName>
    </submittedName>
</protein>